<comment type="function">
    <text evidence="7">Catalyzes the ATP-dependent amidation of deamido-NAD to form NAD. Uses L-glutamine as a nitrogen source.</text>
</comment>
<dbReference type="NCBIfam" id="TIGR00552">
    <property type="entry name" value="nadE"/>
    <property type="match status" value="1"/>
</dbReference>
<dbReference type="GO" id="GO:0004359">
    <property type="term" value="F:glutaminase activity"/>
    <property type="evidence" value="ECO:0007669"/>
    <property type="project" value="InterPro"/>
</dbReference>
<dbReference type="InterPro" id="IPR036526">
    <property type="entry name" value="C-N_Hydrolase_sf"/>
</dbReference>
<dbReference type="PROSITE" id="PS50263">
    <property type="entry name" value="CN_HYDROLASE"/>
    <property type="match status" value="1"/>
</dbReference>
<dbReference type="InterPro" id="IPR014729">
    <property type="entry name" value="Rossmann-like_a/b/a_fold"/>
</dbReference>
<dbReference type="CDD" id="cd00553">
    <property type="entry name" value="NAD_synthase"/>
    <property type="match status" value="1"/>
</dbReference>
<comment type="caution">
    <text evidence="7">Lacks conserved residue(s) required for the propagation of feature annotation.</text>
</comment>
<feature type="binding site" evidence="7">
    <location>
        <position position="470"/>
    </location>
    <ligand>
        <name>ATP</name>
        <dbReference type="ChEBI" id="CHEBI:30616"/>
    </ligand>
</feature>
<comment type="similarity">
    <text evidence="2 7 8">In the C-terminal section; belongs to the NAD synthetase family.</text>
</comment>
<evidence type="ECO:0000256" key="8">
    <source>
        <dbReference type="PIRNR" id="PIRNR006630"/>
    </source>
</evidence>
<dbReference type="AlphaFoldDB" id="A0A5K7X8I1"/>
<accession>A0A5K7X8I1</accession>
<feature type="active site" description="Nucleophile; for glutaminase activity" evidence="7">
    <location>
        <position position="148"/>
    </location>
</feature>
<dbReference type="Gene3D" id="3.40.50.620">
    <property type="entry name" value="HUPs"/>
    <property type="match status" value="1"/>
</dbReference>
<keyword evidence="3 7" id="KW-0436">Ligase</keyword>
<feature type="domain" description="CN hydrolase" evidence="10">
    <location>
        <begin position="1"/>
        <end position="248"/>
    </location>
</feature>
<evidence type="ECO:0000256" key="2">
    <source>
        <dbReference type="ARBA" id="ARBA00007145"/>
    </source>
</evidence>
<dbReference type="GO" id="GO:0009435">
    <property type="term" value="P:NAD+ biosynthetic process"/>
    <property type="evidence" value="ECO:0007669"/>
    <property type="project" value="UniProtKB-UniRule"/>
</dbReference>
<dbReference type="Gene3D" id="3.60.110.10">
    <property type="entry name" value="Carbon-nitrogen hydrolase"/>
    <property type="match status" value="1"/>
</dbReference>
<dbReference type="Pfam" id="PF02540">
    <property type="entry name" value="NAD_synthase"/>
    <property type="match status" value="1"/>
</dbReference>
<keyword evidence="12" id="KW-1185">Reference proteome</keyword>
<evidence type="ECO:0000256" key="5">
    <source>
        <dbReference type="ARBA" id="ARBA00022840"/>
    </source>
</evidence>
<dbReference type="GO" id="GO:0005524">
    <property type="term" value="F:ATP binding"/>
    <property type="evidence" value="ECO:0007669"/>
    <property type="project" value="UniProtKB-UniRule"/>
</dbReference>
<dbReference type="UniPathway" id="UPA00253">
    <property type="reaction ID" value="UER00334"/>
</dbReference>
<dbReference type="EMBL" id="AP021861">
    <property type="protein sequence ID" value="BBO32675.1"/>
    <property type="molecule type" value="Genomic_DNA"/>
</dbReference>
<evidence type="ECO:0000256" key="4">
    <source>
        <dbReference type="ARBA" id="ARBA00022741"/>
    </source>
</evidence>
<dbReference type="PANTHER" id="PTHR23090">
    <property type="entry name" value="NH 3 /GLUTAMINE-DEPENDENT NAD + SYNTHETASE"/>
    <property type="match status" value="1"/>
</dbReference>
<dbReference type="InterPro" id="IPR014445">
    <property type="entry name" value="Gln-dep_NAD_synthase"/>
</dbReference>
<evidence type="ECO:0000313" key="12">
    <source>
        <dbReference type="Proteomes" id="UP000326837"/>
    </source>
</evidence>
<feature type="binding site" evidence="7">
    <location>
        <position position="446"/>
    </location>
    <ligand>
        <name>deamido-NAD(+)</name>
        <dbReference type="ChEBI" id="CHEBI:58437"/>
        <note>ligand shared between two neighboring subunits</note>
    </ligand>
</feature>
<protein>
    <recommendedName>
        <fullName evidence="7 8">Glutamine-dependent NAD(+) synthetase</fullName>
        <ecNumber evidence="7 8">6.3.5.1</ecNumber>
    </recommendedName>
    <alternativeName>
        <fullName evidence="7 8">NAD(+) synthase [glutamine-hydrolyzing]</fullName>
    </alternativeName>
</protein>
<dbReference type="InterPro" id="IPR022310">
    <property type="entry name" value="NAD/GMP_synthase"/>
</dbReference>
<evidence type="ECO:0000256" key="3">
    <source>
        <dbReference type="ARBA" id="ARBA00022598"/>
    </source>
</evidence>
<comment type="catalytic activity">
    <reaction evidence="7 8">
        <text>deamido-NAD(+) + L-glutamine + ATP + H2O = L-glutamate + AMP + diphosphate + NAD(+) + H(+)</text>
        <dbReference type="Rhea" id="RHEA:24384"/>
        <dbReference type="ChEBI" id="CHEBI:15377"/>
        <dbReference type="ChEBI" id="CHEBI:15378"/>
        <dbReference type="ChEBI" id="CHEBI:29985"/>
        <dbReference type="ChEBI" id="CHEBI:30616"/>
        <dbReference type="ChEBI" id="CHEBI:33019"/>
        <dbReference type="ChEBI" id="CHEBI:57540"/>
        <dbReference type="ChEBI" id="CHEBI:58359"/>
        <dbReference type="ChEBI" id="CHEBI:58437"/>
        <dbReference type="ChEBI" id="CHEBI:456215"/>
        <dbReference type="EC" id="6.3.5.1"/>
    </reaction>
</comment>
<organism evidence="11 12">
    <name type="scientific">Lacipirellula parvula</name>
    <dbReference type="NCBI Taxonomy" id="2650471"/>
    <lineage>
        <taxon>Bacteria</taxon>
        <taxon>Pseudomonadati</taxon>
        <taxon>Planctomycetota</taxon>
        <taxon>Planctomycetia</taxon>
        <taxon>Pirellulales</taxon>
        <taxon>Lacipirellulaceae</taxon>
        <taxon>Lacipirellula</taxon>
    </lineage>
</organism>
<evidence type="ECO:0000256" key="9">
    <source>
        <dbReference type="RuleBase" id="RU003811"/>
    </source>
</evidence>
<feature type="binding site" evidence="7">
    <location>
        <position position="604"/>
    </location>
    <ligand>
        <name>deamido-NAD(+)</name>
        <dbReference type="ChEBI" id="CHEBI:58437"/>
        <note>ligand shared between two neighboring subunits</note>
    </ligand>
</feature>
<feature type="binding site" evidence="7">
    <location>
        <position position="475"/>
    </location>
    <ligand>
        <name>deamido-NAD(+)</name>
        <dbReference type="ChEBI" id="CHEBI:58437"/>
        <note>ligand shared between two neighboring subunits</note>
    </ligand>
</feature>
<evidence type="ECO:0000256" key="1">
    <source>
        <dbReference type="ARBA" id="ARBA00005188"/>
    </source>
</evidence>
<name>A0A5K7X8I1_9BACT</name>
<comment type="pathway">
    <text evidence="1 7 8">Cofactor biosynthesis; NAD(+) biosynthesis; NAD(+) from deamido-NAD(+) (L-Gln route): step 1/1.</text>
</comment>
<keyword evidence="4 7" id="KW-0547">Nucleotide-binding</keyword>
<dbReference type="InterPro" id="IPR003010">
    <property type="entry name" value="C-N_Hydrolase"/>
</dbReference>
<dbReference type="PANTHER" id="PTHR23090:SF9">
    <property type="entry name" value="GLUTAMINE-DEPENDENT NAD(+) SYNTHETASE"/>
    <property type="match status" value="1"/>
</dbReference>
<dbReference type="SUPFAM" id="SSF52402">
    <property type="entry name" value="Adenine nucleotide alpha hydrolases-like"/>
    <property type="match status" value="1"/>
</dbReference>
<dbReference type="GO" id="GO:0003952">
    <property type="term" value="F:NAD+ synthase (glutamine-hydrolyzing) activity"/>
    <property type="evidence" value="ECO:0007669"/>
    <property type="project" value="UniProtKB-UniRule"/>
</dbReference>
<keyword evidence="5 7" id="KW-0067">ATP-binding</keyword>
<dbReference type="Proteomes" id="UP000326837">
    <property type="component" value="Chromosome"/>
</dbReference>
<comment type="similarity">
    <text evidence="9">Belongs to the NAD synthetase family.</text>
</comment>
<dbReference type="InterPro" id="IPR003694">
    <property type="entry name" value="NAD_synthase"/>
</dbReference>
<reference evidence="12" key="1">
    <citation type="submission" date="2019-10" db="EMBL/GenBank/DDBJ databases">
        <title>Lacipirellula parvula gen. nov., sp. nov., representing a lineage of planctomycetes widespread in freshwater anoxic habitats, and description of the family Lacipirellulaceae.</title>
        <authorList>
            <person name="Dedysh S.N."/>
            <person name="Kulichevskaya I.S."/>
            <person name="Beletsky A.V."/>
            <person name="Rakitin A.L."/>
            <person name="Mardanov A.V."/>
            <person name="Ivanova A.A."/>
            <person name="Saltykova V.X."/>
            <person name="Rijpstra W.I.C."/>
            <person name="Sinninghe Damste J.S."/>
            <person name="Ravin N.V."/>
        </authorList>
    </citation>
    <scope>NUCLEOTIDE SEQUENCE [LARGE SCALE GENOMIC DNA]</scope>
    <source>
        <strain evidence="12">PX69</strain>
    </source>
</reference>
<evidence type="ECO:0000256" key="6">
    <source>
        <dbReference type="ARBA" id="ARBA00023027"/>
    </source>
</evidence>
<sequence>MDWAGNRDRILAAIAEAKADDAAILCLPELCITGYGCEDQYFSIGLQRTALEMLAEIAPATEGMAVALGLPLMVNRGLYNAAALVCNGEVLGFTLKQHLAGDGIHYEPRWFRKWPTSAVERIELDGREVPVGDLLYNCDGVRIGIEICRDAWVADRPGSRLAAGGADVILNPTASHFSFGKQDIRRRLVLEGSRTFDVSFAFANLLGNEAGRAIFDGGTHIASSGRMLAEGPRLSFADHSLICADIDVEQTRRLKATSSEPSLPPHAYGGETVRSSFKLKSPQLPCPVAKPSPWDASPPPKNEEFARAVALALFDYLRKSRSRGFVVSLSGGADSSAVTTLVWLMAKLGIAELSAEKFATKLPQIRDLGGARSAEAAVGRLLACVYQATRNSGETTRNAAETVAKAVGAEFLQWNIDALVDGYVSTVSKATGRELTWDRDDVALQNIQARARGPAAWLLANLRDALLLVTSNRSEAAVGYATMDGDTCGGLAPIGGVDKAFLLDWLKWMEATGPQGVGALAALSVVNNQRPTAELRPPTEGQTDEGDLMPYRVLDAIERSAIRDKLTSVEVLETIRPQFANESVAQLGQWVERFFTLWSRNQWKRERFAPGFHVDDRGLDPKGWCRFPILSGGFERELAALRDYLAAAK</sequence>
<evidence type="ECO:0000313" key="11">
    <source>
        <dbReference type="EMBL" id="BBO32675.1"/>
    </source>
</evidence>
<evidence type="ECO:0000259" key="10">
    <source>
        <dbReference type="PROSITE" id="PS50263"/>
    </source>
</evidence>
<dbReference type="HAMAP" id="MF_02090">
    <property type="entry name" value="NadE_glutamine_dep"/>
    <property type="match status" value="1"/>
</dbReference>
<dbReference type="GO" id="GO:0005737">
    <property type="term" value="C:cytoplasm"/>
    <property type="evidence" value="ECO:0007669"/>
    <property type="project" value="InterPro"/>
</dbReference>
<feature type="active site" description="For glutaminase activity" evidence="7">
    <location>
        <position position="96"/>
    </location>
</feature>
<proteinExistence type="inferred from homology"/>
<feature type="binding site" evidence="7">
    <location>
        <position position="181"/>
    </location>
    <ligand>
        <name>L-glutamine</name>
        <dbReference type="ChEBI" id="CHEBI:58359"/>
    </ligand>
</feature>
<dbReference type="PIRSF" id="PIRSF006630">
    <property type="entry name" value="NADS_GAT"/>
    <property type="match status" value="1"/>
</dbReference>
<dbReference type="Pfam" id="PF00795">
    <property type="entry name" value="CN_hydrolase"/>
    <property type="match status" value="1"/>
</dbReference>
<feature type="binding site" evidence="7">
    <location>
        <position position="175"/>
    </location>
    <ligand>
        <name>L-glutamine</name>
        <dbReference type="ChEBI" id="CHEBI:58359"/>
    </ligand>
</feature>
<dbReference type="GO" id="GO:0008795">
    <property type="term" value="F:NAD+ synthase activity"/>
    <property type="evidence" value="ECO:0007669"/>
    <property type="project" value="UniProtKB-UniRule"/>
</dbReference>
<dbReference type="SUPFAM" id="SSF56317">
    <property type="entry name" value="Carbon-nitrogen hydrolase"/>
    <property type="match status" value="1"/>
</dbReference>
<keyword evidence="6 7" id="KW-0520">NAD</keyword>
<dbReference type="EC" id="6.3.5.1" evidence="7 8"/>
<dbReference type="CDD" id="cd07570">
    <property type="entry name" value="GAT_Gln-NAD-synth"/>
    <property type="match status" value="1"/>
</dbReference>
<dbReference type="KEGG" id="lpav:PLANPX_2287"/>
<gene>
    <name evidence="7" type="primary">nadE</name>
    <name evidence="11" type="ORF">PLANPX_2287</name>
</gene>
<evidence type="ECO:0000256" key="7">
    <source>
        <dbReference type="HAMAP-Rule" id="MF_02090"/>
    </source>
</evidence>
<feature type="active site" description="Proton acceptor; for glutaminase activity" evidence="7">
    <location>
        <position position="29"/>
    </location>
</feature>